<evidence type="ECO:0000313" key="1">
    <source>
        <dbReference type="EMBL" id="AEP13492.1"/>
    </source>
</evidence>
<dbReference type="AlphaFoldDB" id="G2LLT0"/>
<sequence>MSVHKWNMSALINMSARLTATRCYPKRQPGIVREQHAEARRLDEAIWKNLKELGYDA</sequence>
<dbReference type="KEGG" id="ctm:Cabther_B0494"/>
<dbReference type="Proteomes" id="UP000006791">
    <property type="component" value="Chromosome 2"/>
</dbReference>
<dbReference type="EMBL" id="CP002515">
    <property type="protein sequence ID" value="AEP13492.1"/>
    <property type="molecule type" value="Genomic_DNA"/>
</dbReference>
<proteinExistence type="predicted"/>
<organism evidence="1 2">
    <name type="scientific">Chloracidobacterium thermophilum (strain B)</name>
    <dbReference type="NCBI Taxonomy" id="981222"/>
    <lineage>
        <taxon>Bacteria</taxon>
        <taxon>Pseudomonadati</taxon>
        <taxon>Acidobacteriota</taxon>
        <taxon>Terriglobia</taxon>
        <taxon>Terriglobales</taxon>
        <taxon>Acidobacteriaceae</taxon>
        <taxon>Chloracidobacterium</taxon>
    </lineage>
</organism>
<keyword evidence="2" id="KW-1185">Reference proteome</keyword>
<gene>
    <name evidence="1" type="ordered locus">Cabther_B0494</name>
</gene>
<dbReference type="HOGENOM" id="CLU_2988284_0_0_0"/>
<accession>G2LLT0</accession>
<protein>
    <submittedName>
        <fullName evidence="1">Uncharacterized protein</fullName>
    </submittedName>
</protein>
<reference evidence="1 2" key="1">
    <citation type="journal article" date="2012" name="Environ. Microbiol.">
        <title>Complete genome of Candidatus Chloracidobacterium thermophilum, a chlorophyll-based photoheterotroph belonging to the phylum Acidobacteria.</title>
        <authorList>
            <person name="Garcia Costas A.M."/>
            <person name="Liu Z."/>
            <person name="Tomsho L.P."/>
            <person name="Schuster S.C."/>
            <person name="Ward D.M."/>
            <person name="Bryant D.A."/>
        </authorList>
    </citation>
    <scope>NUCLEOTIDE SEQUENCE [LARGE SCALE GENOMIC DNA]</scope>
    <source>
        <strain evidence="1 2">B</strain>
    </source>
</reference>
<name>G2LLT0_CHLTF</name>
<dbReference type="STRING" id="981222.Cabther_B0494"/>
<evidence type="ECO:0000313" key="2">
    <source>
        <dbReference type="Proteomes" id="UP000006791"/>
    </source>
</evidence>